<comment type="caution">
    <text evidence="2">The sequence shown here is derived from an EMBL/GenBank/DDBJ whole genome shotgun (WGS) entry which is preliminary data.</text>
</comment>
<evidence type="ECO:0000256" key="1">
    <source>
        <dbReference type="SAM" id="MobiDB-lite"/>
    </source>
</evidence>
<accession>A0ABU6HTH1</accession>
<name>A0ABU6HTH1_9FLAO</name>
<evidence type="ECO:0000313" key="3">
    <source>
        <dbReference type="Proteomes" id="UP001348397"/>
    </source>
</evidence>
<sequence length="81" mass="9338">MKILIPMIMISATISAQQKEKLPIPQGSEKEKKIQLPDKELKFGDMQNKMYKMPCAKADESVYSSLKDKRKDSTDYKILML</sequence>
<protein>
    <submittedName>
        <fullName evidence="2">Uncharacterized protein</fullName>
    </submittedName>
</protein>
<dbReference type="RefSeq" id="WP_326321057.1">
    <property type="nucleotide sequence ID" value="NZ_JAYLAA010000039.1"/>
</dbReference>
<evidence type="ECO:0000313" key="2">
    <source>
        <dbReference type="EMBL" id="MEC3876316.1"/>
    </source>
</evidence>
<reference evidence="2 3" key="1">
    <citation type="submission" date="2024-01" db="EMBL/GenBank/DDBJ databases">
        <title>Chryseobacterium sp. T9W2-O.</title>
        <authorList>
            <person name="Maltman C."/>
        </authorList>
    </citation>
    <scope>NUCLEOTIDE SEQUENCE [LARGE SCALE GENOMIC DNA]</scope>
    <source>
        <strain evidence="2 3">T9W2-O</strain>
    </source>
</reference>
<proteinExistence type="predicted"/>
<organism evidence="2 3">
    <name type="scientific">Chryseobacterium salviniae</name>
    <dbReference type="NCBI Taxonomy" id="3101750"/>
    <lineage>
        <taxon>Bacteria</taxon>
        <taxon>Pseudomonadati</taxon>
        <taxon>Bacteroidota</taxon>
        <taxon>Flavobacteriia</taxon>
        <taxon>Flavobacteriales</taxon>
        <taxon>Weeksellaceae</taxon>
        <taxon>Chryseobacterium group</taxon>
        <taxon>Chryseobacterium</taxon>
    </lineage>
</organism>
<dbReference type="EMBL" id="JAYLAA010000039">
    <property type="protein sequence ID" value="MEC3876316.1"/>
    <property type="molecule type" value="Genomic_DNA"/>
</dbReference>
<gene>
    <name evidence="2" type="ORF">SOP96_11385</name>
</gene>
<keyword evidence="3" id="KW-1185">Reference proteome</keyword>
<dbReference type="Proteomes" id="UP001348397">
    <property type="component" value="Unassembled WGS sequence"/>
</dbReference>
<feature type="region of interest" description="Disordered" evidence="1">
    <location>
        <begin position="19"/>
        <end position="39"/>
    </location>
</feature>